<name>A0A0A1UPF5_9HYPO</name>
<reference evidence="2 3" key="1">
    <citation type="submission" date="2014-02" db="EMBL/GenBank/DDBJ databases">
        <title>The genome sequence of the entomopathogenic fungus Metarhizium robertsii ARSEF 2575.</title>
        <authorList>
            <person name="Giuliano Garisto Donzelli B."/>
            <person name="Roe B.A."/>
            <person name="Macmil S.L."/>
            <person name="Krasnoff S.B."/>
            <person name="Gibson D.M."/>
        </authorList>
    </citation>
    <scope>NUCLEOTIDE SEQUENCE [LARGE SCALE GENOMIC DNA]</scope>
    <source>
        <strain evidence="2 3">ARSEF 2575</strain>
    </source>
</reference>
<dbReference type="HOGENOM" id="CLU_486685_0_0_1"/>
<dbReference type="eggNOG" id="ENOG502T5TI">
    <property type="taxonomic scope" value="Eukaryota"/>
</dbReference>
<dbReference type="AlphaFoldDB" id="A0A0A1UPF5"/>
<feature type="region of interest" description="Disordered" evidence="1">
    <location>
        <begin position="485"/>
        <end position="510"/>
    </location>
</feature>
<accession>A0A0A1UPF5</accession>
<organism evidence="2 3">
    <name type="scientific">Metarhizium robertsii</name>
    <dbReference type="NCBI Taxonomy" id="568076"/>
    <lineage>
        <taxon>Eukaryota</taxon>
        <taxon>Fungi</taxon>
        <taxon>Dikarya</taxon>
        <taxon>Ascomycota</taxon>
        <taxon>Pezizomycotina</taxon>
        <taxon>Sordariomycetes</taxon>
        <taxon>Hypocreomycetidae</taxon>
        <taxon>Hypocreales</taxon>
        <taxon>Clavicipitaceae</taxon>
        <taxon>Metarhizium</taxon>
    </lineage>
</organism>
<sequence>MSVPAFEMSPVEQKRLQASLKTATGTFNQAVAVSQDALNDGLYYLFDKFEELKKMEVNSKKFGSINASMSYSEISLPVKSSNYRTVVFYCIFESGQLIVTDDMGRPKPRIKMDKWRFAFDVDFTTLQVPPQTQEHEEVKKKLKQLGDYSIKRLFLDFKTHKIRNFKKDLSSFGDHVWNNEDLQSFLSLMSFWGDPDKGVMKDPQKSTLGYYLTTPKPETVNPPAPTFPPTAMKHQHYKYIAPGKDVPDEGLKLGKNNMLLYLEMTQNRSFPKEDILEYSGNFVTAGMKGTTCISRDVFWDSYLIRNPPLSSPPGSLPPLLREFNRHTYAWLGGFHIWAKGYVAGVAWSFGFGHTGWEPPRTHEYFAWKQVSADKWEWKVSDDKSDSDKGTWPVKAEGKAKSYTYNELWFVPGQNVIHIKGVSKLWAEWKKSGWETLIEKGGSEIKFSVDISVDSVIEGGLKLNMNLPQIPKDVFKITQVMNPWGAAAQQDSSDDTESEPERWETAEGDEDKVIPEAKAGEKKSINVKDIMEAASFAANQLDFKPMTTNLQSALLNSARFVISGGQDFFHKNPVFNNNGDLIVEATYKHR</sequence>
<dbReference type="Proteomes" id="UP000030151">
    <property type="component" value="Unassembled WGS sequence"/>
</dbReference>
<comment type="caution">
    <text evidence="2">The sequence shown here is derived from an EMBL/GenBank/DDBJ whole genome shotgun (WGS) entry which is preliminary data.</text>
</comment>
<gene>
    <name evidence="2" type="ORF">X797_010127</name>
</gene>
<feature type="compositionally biased region" description="Basic and acidic residues" evidence="1">
    <location>
        <begin position="498"/>
        <end position="510"/>
    </location>
</feature>
<dbReference type="OrthoDB" id="5429442at2759"/>
<proteinExistence type="predicted"/>
<evidence type="ECO:0000313" key="3">
    <source>
        <dbReference type="Proteomes" id="UP000030151"/>
    </source>
</evidence>
<dbReference type="EMBL" id="JELW01000045">
    <property type="protein sequence ID" value="EXU96730.1"/>
    <property type="molecule type" value="Genomic_DNA"/>
</dbReference>
<protein>
    <submittedName>
        <fullName evidence="2">Uncharacterized protein</fullName>
    </submittedName>
</protein>
<evidence type="ECO:0000256" key="1">
    <source>
        <dbReference type="SAM" id="MobiDB-lite"/>
    </source>
</evidence>
<evidence type="ECO:0000313" key="2">
    <source>
        <dbReference type="EMBL" id="EXU96730.1"/>
    </source>
</evidence>